<evidence type="ECO:0000256" key="3">
    <source>
        <dbReference type="ARBA" id="ARBA00022741"/>
    </source>
</evidence>
<evidence type="ECO:0000313" key="9">
    <source>
        <dbReference type="EMBL" id="MDK7187975.1"/>
    </source>
</evidence>
<keyword evidence="3 8" id="KW-0547">Nucleotide-binding</keyword>
<evidence type="ECO:0000256" key="1">
    <source>
        <dbReference type="ARBA" id="ARBA00008226"/>
    </source>
</evidence>
<evidence type="ECO:0000256" key="6">
    <source>
        <dbReference type="ARBA" id="ARBA00023146"/>
    </source>
</evidence>
<comment type="caution">
    <text evidence="9">The sequence shown here is derived from an EMBL/GenBank/DDBJ whole genome shotgun (WGS) entry which is preliminary data.</text>
</comment>
<comment type="subunit">
    <text evidence="8">Tetramer of two alpha and two beta subunits.</text>
</comment>
<proteinExistence type="inferred from homology"/>
<dbReference type="Pfam" id="PF02092">
    <property type="entry name" value="tRNA_synt_2f"/>
    <property type="match status" value="1"/>
</dbReference>
<dbReference type="EC" id="6.1.1.14" evidence="8"/>
<evidence type="ECO:0000256" key="7">
    <source>
        <dbReference type="ARBA" id="ARBA00047937"/>
    </source>
</evidence>
<dbReference type="InterPro" id="IPR015944">
    <property type="entry name" value="Gly-tRNA-synth_bsu"/>
</dbReference>
<organism evidence="9 10">
    <name type="scientific">Facklamia hominis</name>
    <dbReference type="NCBI Taxonomy" id="178214"/>
    <lineage>
        <taxon>Bacteria</taxon>
        <taxon>Bacillati</taxon>
        <taxon>Bacillota</taxon>
        <taxon>Bacilli</taxon>
        <taxon>Lactobacillales</taxon>
        <taxon>Aerococcaceae</taxon>
        <taxon>Facklamia</taxon>
    </lineage>
</organism>
<dbReference type="PANTHER" id="PTHR30075">
    <property type="entry name" value="GLYCYL-TRNA SYNTHETASE"/>
    <property type="match status" value="1"/>
</dbReference>
<evidence type="ECO:0000313" key="10">
    <source>
        <dbReference type="Proteomes" id="UP001229251"/>
    </source>
</evidence>
<evidence type="ECO:0000256" key="4">
    <source>
        <dbReference type="ARBA" id="ARBA00022840"/>
    </source>
</evidence>
<evidence type="ECO:0000256" key="8">
    <source>
        <dbReference type="HAMAP-Rule" id="MF_00255"/>
    </source>
</evidence>
<evidence type="ECO:0000256" key="2">
    <source>
        <dbReference type="ARBA" id="ARBA00022598"/>
    </source>
</evidence>
<dbReference type="PRINTS" id="PR01045">
    <property type="entry name" value="TRNASYNTHGB"/>
</dbReference>
<dbReference type="NCBIfam" id="TIGR00211">
    <property type="entry name" value="glyS"/>
    <property type="match status" value="1"/>
</dbReference>
<dbReference type="GO" id="GO:0005829">
    <property type="term" value="C:cytosol"/>
    <property type="evidence" value="ECO:0007669"/>
    <property type="project" value="TreeGrafter"/>
</dbReference>
<dbReference type="AlphaFoldDB" id="A0AAJ1Q5S6"/>
<dbReference type="InterPro" id="IPR006194">
    <property type="entry name" value="Gly-tRNA-synth_heterodimer"/>
</dbReference>
<comment type="similarity">
    <text evidence="1 8">Belongs to the class-II aminoacyl-tRNA synthetase family.</text>
</comment>
<dbReference type="GO" id="GO:0005524">
    <property type="term" value="F:ATP binding"/>
    <property type="evidence" value="ECO:0007669"/>
    <property type="project" value="UniProtKB-UniRule"/>
</dbReference>
<name>A0AAJ1Q5S6_9LACT</name>
<protein>
    <recommendedName>
        <fullName evidence="8">Glycine--tRNA ligase beta subunit</fullName>
        <ecNumber evidence="8">6.1.1.14</ecNumber>
    </recommendedName>
    <alternativeName>
        <fullName evidence="8">Glycyl-tRNA synthetase beta subunit</fullName>
        <shortName evidence="8">GlyRS</shortName>
    </alternativeName>
</protein>
<gene>
    <name evidence="8 9" type="primary">glyS</name>
    <name evidence="9" type="ORF">QP433_08265</name>
</gene>
<comment type="catalytic activity">
    <reaction evidence="7 8">
        <text>tRNA(Gly) + glycine + ATP = glycyl-tRNA(Gly) + AMP + diphosphate</text>
        <dbReference type="Rhea" id="RHEA:16013"/>
        <dbReference type="Rhea" id="RHEA-COMP:9664"/>
        <dbReference type="Rhea" id="RHEA-COMP:9683"/>
        <dbReference type="ChEBI" id="CHEBI:30616"/>
        <dbReference type="ChEBI" id="CHEBI:33019"/>
        <dbReference type="ChEBI" id="CHEBI:57305"/>
        <dbReference type="ChEBI" id="CHEBI:78442"/>
        <dbReference type="ChEBI" id="CHEBI:78522"/>
        <dbReference type="ChEBI" id="CHEBI:456215"/>
        <dbReference type="EC" id="6.1.1.14"/>
    </reaction>
</comment>
<dbReference type="SUPFAM" id="SSF109604">
    <property type="entry name" value="HD-domain/PDEase-like"/>
    <property type="match status" value="1"/>
</dbReference>
<accession>A0AAJ1Q5S6</accession>
<dbReference type="PROSITE" id="PS50861">
    <property type="entry name" value="AA_TRNA_LIGASE_II_GLYAB"/>
    <property type="match status" value="1"/>
</dbReference>
<dbReference type="RefSeq" id="WP_285066411.1">
    <property type="nucleotide sequence ID" value="NZ_JASOOE010000019.1"/>
</dbReference>
<dbReference type="HAMAP" id="MF_00255">
    <property type="entry name" value="Gly_tRNA_synth_beta"/>
    <property type="match status" value="1"/>
</dbReference>
<keyword evidence="2 8" id="KW-0436">Ligase</keyword>
<comment type="subcellular location">
    <subcellularLocation>
        <location evidence="8">Cytoplasm</location>
    </subcellularLocation>
</comment>
<keyword evidence="8" id="KW-0963">Cytoplasm</keyword>
<sequence>MAQYLFELGLEEIPARFLIALRDQLADRFADFLQHERLDYESIESFATPRRLAIRVNGLADLQNAQIEEVRGPSLKAGRDENGQLTKAGQGFLRGQQGLEADLFVKEVKGTEYLFLKKTAAQVSAAEVLKKIGDLVAQLHFPVTMRWSDLNIEYIRPVHWMVSLLDEEVIPFEFAGVTANQWTRGHRFLKTQDQVIIKHPKQYESVLKDQFVIVSFEERMSIIRQQINEIAQEKHWLVPENQDLLEEVTAIVEWPTAFNGTFESEYLELPQAVLVTAMRDHQRYFYCLDENTEKLLPYFISVRNGNDQHLDQVIKGNEKVLRARLSDAMFFYQEDLKHDLDHYLEGLTRLNEHYKLGSYADKQVRVYQLLQLLASRLNVSEEVQKDALRAAQIYKFDLMTLMVDEFSELQGVMGGFYAQKYGESSSVAQAISEQYLPTSAKGDLPQSQVGALLALADKLDTLASFFSVGLIPTGSNDPYALRRQAMGIIEICLDQDWPIDFSDILLSYLQQSTIELRQEILNFLKARVQVLLENQTIDYDVIQASLNKTHLVPLRIVDAAILVQAFKEQHPDQFHQMVENLSRVVNLGTKVVEEDQLESKLAQSDLEAQFIQKVMELKHISGLNDRLQAYQDLSPIIAHYFEDHMINDEDPKVRHNRYQLMRELTQLILSIFDPRLIID</sequence>
<dbReference type="GO" id="GO:0004820">
    <property type="term" value="F:glycine-tRNA ligase activity"/>
    <property type="evidence" value="ECO:0007669"/>
    <property type="project" value="UniProtKB-UniRule"/>
</dbReference>
<keyword evidence="4 8" id="KW-0067">ATP-binding</keyword>
<reference evidence="9" key="1">
    <citation type="submission" date="2023-05" db="EMBL/GenBank/DDBJ databases">
        <title>Cataloging the Phylogenetic Diversity of Human Bladder Bacteria.</title>
        <authorList>
            <person name="Du J."/>
        </authorList>
    </citation>
    <scope>NUCLEOTIDE SEQUENCE</scope>
    <source>
        <strain evidence="9">UMB1231</strain>
    </source>
</reference>
<evidence type="ECO:0000256" key="5">
    <source>
        <dbReference type="ARBA" id="ARBA00022917"/>
    </source>
</evidence>
<dbReference type="GO" id="GO:0006426">
    <property type="term" value="P:glycyl-tRNA aminoacylation"/>
    <property type="evidence" value="ECO:0007669"/>
    <property type="project" value="UniProtKB-UniRule"/>
</dbReference>
<keyword evidence="5 8" id="KW-0648">Protein biosynthesis</keyword>
<dbReference type="PANTHER" id="PTHR30075:SF2">
    <property type="entry name" value="GLYCINE--TRNA LIGASE, CHLOROPLASTIC_MITOCHONDRIAL 2"/>
    <property type="match status" value="1"/>
</dbReference>
<dbReference type="EMBL" id="JASOOE010000019">
    <property type="protein sequence ID" value="MDK7187975.1"/>
    <property type="molecule type" value="Genomic_DNA"/>
</dbReference>
<keyword evidence="6 8" id="KW-0030">Aminoacyl-tRNA synthetase</keyword>
<dbReference type="Proteomes" id="UP001229251">
    <property type="component" value="Unassembled WGS sequence"/>
</dbReference>